<proteinExistence type="inferred from homology"/>
<feature type="domain" description="Peptidase M28" evidence="17">
    <location>
        <begin position="119"/>
        <end position="300"/>
    </location>
</feature>
<feature type="transmembrane region" description="Helical" evidence="16">
    <location>
        <begin position="355"/>
        <end position="379"/>
    </location>
</feature>
<evidence type="ECO:0000256" key="4">
    <source>
        <dbReference type="ARBA" id="ARBA00010918"/>
    </source>
</evidence>
<dbReference type="Gene3D" id="3.40.630.10">
    <property type="entry name" value="Zn peptidases"/>
    <property type="match status" value="1"/>
</dbReference>
<keyword evidence="10 15" id="KW-0862">Zinc</keyword>
<dbReference type="GO" id="GO:0005774">
    <property type="term" value="C:vacuolar membrane"/>
    <property type="evidence" value="ECO:0007669"/>
    <property type="project" value="UniProtKB-SubCell"/>
</dbReference>
<comment type="subcellular location">
    <subcellularLocation>
        <location evidence="3">Vacuole membrane</location>
        <topology evidence="3">Multi-pass membrane protein</topology>
    </subcellularLocation>
</comment>
<dbReference type="InterPro" id="IPR048024">
    <property type="entry name" value="Fxna-like_M28_dom"/>
</dbReference>
<dbReference type="PANTHER" id="PTHR12147:SF58">
    <property type="entry name" value="VACUOLAR MEMBRANE PROTEASE"/>
    <property type="match status" value="1"/>
</dbReference>
<feature type="transmembrane region" description="Helical" evidence="16">
    <location>
        <begin position="16"/>
        <end position="35"/>
    </location>
</feature>
<gene>
    <name evidence="20" type="ORF">PHLGIDRAFT_126626</name>
</gene>
<sequence length="986" mass="108319">MALTTRLISPSRFSPGPVSVLTLILFAVIFGAVLVTDQTPGIPTKQNGLSLQQAYHDLHEITARPHPYISHANDDVRAFLLSRIKPIVDSRSYIHISDDMSSNASWASGSGAFYFEGTNILVKIDGTDSPAINSNGVLFSAHYDSVSTAPGATDDGMSTVTLLQMLEYLSVPKRRPRRTAVFFFNNGEEDGLNGAHVLFEHPWANLTTTFINLEGAAAGGRPILFRSSLATARAFNSKSVPHPHGNALSADAFSRGVIRSGTDYSVYAQGIPGEKKGMGGVDLAFYKNRAFYHTAFDSIPGMGRDEGRKSLWAMMETTQGVGLQLLNGADAEDTSAGVYFDLLGRKMVTVSLRGLFITHIVFLILGPLIVLGLLAWVLILTKDTYADAHVIASEELTLWHRFRLVLAKVMGWGRFWFTLLITISVNIALVTGYVKINRYVVYSKQYVVLATFLTASFLSYTLSLSLFYKIWPSPPASQKFAILLETYFLSWIFLVIGTVGVNKFQLGGVYLSTAWNLSAWLAVTLALVEAVLRARWTVQHGGKPDLDIVQEEEPRENTPPGHHFVRGVAYQPPVQHVESQETHDETEPVETEPTEITPLMQQHRRRSTGGREYIVGVDGEPLLVNGYPKKEAAQDEYGWWILQILALIPLPTMLLFQTMVLIAHALRNTLADGSSPINVYGSMAVLSLLIFVNIAPFAHRIDRTLYLSVLVIFIITLVYSWTAFPFAQEAPLKLFFQQSIEVDGSGLSSSLSSSLNLSTSPGPLNQAALSPPIIRAETFLTGIPDYIDKKIVRELPSSWNKDVVCETDTVLRPGLRTCKWDSGLLLPSPGGNAPPGSQAASKWITFDSERLNTSAGRISIKGTNTRGCALYFDTPITSYTVAGGGRFQPGYEIPASGIKKLQMWSREWDKEFNVEFAWAGGSTDFKMTGRAACEWAEYASGTAGSPHAAESAQIPALEEVLHFLPLWATPTKWSVGLVEAWTKFSI</sequence>
<dbReference type="Pfam" id="PF22251">
    <property type="entry name" value="PFF1_TM"/>
    <property type="match status" value="1"/>
</dbReference>
<dbReference type="InterPro" id="IPR053976">
    <property type="entry name" value="PFF1_TM"/>
</dbReference>
<evidence type="ECO:0000256" key="3">
    <source>
        <dbReference type="ARBA" id="ARBA00004128"/>
    </source>
</evidence>
<dbReference type="SUPFAM" id="SSF53187">
    <property type="entry name" value="Zn-dependent exopeptidases"/>
    <property type="match status" value="1"/>
</dbReference>
<keyword evidence="8 15" id="KW-0479">Metal-binding</keyword>
<dbReference type="OrthoDB" id="76293at2759"/>
<comment type="function">
    <text evidence="2">May be involved in vacuolar sorting and osmoregulation.</text>
</comment>
<feature type="transmembrane region" description="Helical" evidence="16">
    <location>
        <begin position="637"/>
        <end position="656"/>
    </location>
</feature>
<name>A0A0C3SAA1_PHLG1</name>
<evidence type="ECO:0000313" key="20">
    <source>
        <dbReference type="EMBL" id="KIP09032.1"/>
    </source>
</evidence>
<evidence type="ECO:0000256" key="5">
    <source>
        <dbReference type="ARBA" id="ARBA00022554"/>
    </source>
</evidence>
<keyword evidence="13 16" id="KW-0472">Membrane</keyword>
<keyword evidence="14" id="KW-0325">Glycoprotein</keyword>
<keyword evidence="6 15" id="KW-0645">Protease</keyword>
<dbReference type="InterPro" id="IPR007484">
    <property type="entry name" value="Peptidase_M28"/>
</dbReference>
<evidence type="ECO:0000256" key="8">
    <source>
        <dbReference type="ARBA" id="ARBA00022723"/>
    </source>
</evidence>
<feature type="transmembrane region" description="Helical" evidence="16">
    <location>
        <begin position="446"/>
        <end position="468"/>
    </location>
</feature>
<keyword evidence="5" id="KW-0926">Vacuole</keyword>
<evidence type="ECO:0000313" key="21">
    <source>
        <dbReference type="Proteomes" id="UP000053257"/>
    </source>
</evidence>
<keyword evidence="7 16" id="KW-0812">Transmembrane</keyword>
<evidence type="ECO:0000256" key="7">
    <source>
        <dbReference type="ARBA" id="ARBA00022692"/>
    </source>
</evidence>
<evidence type="ECO:0000256" key="9">
    <source>
        <dbReference type="ARBA" id="ARBA00022801"/>
    </source>
</evidence>
<dbReference type="InterPro" id="IPR053975">
    <property type="entry name" value="PFF1_C"/>
</dbReference>
<comment type="cofactor">
    <cofactor evidence="1">
        <name>Zn(2+)</name>
        <dbReference type="ChEBI" id="CHEBI:29105"/>
    </cofactor>
</comment>
<dbReference type="STRING" id="745531.A0A0C3SAA1"/>
<evidence type="ECO:0000256" key="2">
    <source>
        <dbReference type="ARBA" id="ARBA00003273"/>
    </source>
</evidence>
<dbReference type="Pfam" id="PF22250">
    <property type="entry name" value="PFF1_C"/>
    <property type="match status" value="1"/>
</dbReference>
<feature type="transmembrane region" description="Helical" evidence="16">
    <location>
        <begin position="415"/>
        <end position="434"/>
    </location>
</feature>
<dbReference type="GO" id="GO:0008235">
    <property type="term" value="F:metalloexopeptidase activity"/>
    <property type="evidence" value="ECO:0007669"/>
    <property type="project" value="InterPro"/>
</dbReference>
<feature type="transmembrane region" description="Helical" evidence="16">
    <location>
        <begin position="705"/>
        <end position="727"/>
    </location>
</feature>
<evidence type="ECO:0000256" key="14">
    <source>
        <dbReference type="ARBA" id="ARBA00023180"/>
    </source>
</evidence>
<dbReference type="PANTHER" id="PTHR12147">
    <property type="entry name" value="METALLOPEPTIDASE M28 FAMILY MEMBER"/>
    <property type="match status" value="1"/>
</dbReference>
<keyword evidence="11 16" id="KW-1133">Transmembrane helix</keyword>
<dbReference type="HOGENOM" id="CLU_006412_1_0_1"/>
<keyword evidence="21" id="KW-1185">Reference proteome</keyword>
<comment type="similarity">
    <text evidence="4 15">Belongs to the peptidase M28 family.</text>
</comment>
<evidence type="ECO:0000259" key="17">
    <source>
        <dbReference type="Pfam" id="PF04389"/>
    </source>
</evidence>
<reference evidence="20 21" key="1">
    <citation type="journal article" date="2014" name="PLoS Genet.">
        <title>Analysis of the Phlebiopsis gigantea genome, transcriptome and secretome provides insight into its pioneer colonization strategies of wood.</title>
        <authorList>
            <person name="Hori C."/>
            <person name="Ishida T."/>
            <person name="Igarashi K."/>
            <person name="Samejima M."/>
            <person name="Suzuki H."/>
            <person name="Master E."/>
            <person name="Ferreira P."/>
            <person name="Ruiz-Duenas F.J."/>
            <person name="Held B."/>
            <person name="Canessa P."/>
            <person name="Larrondo L.F."/>
            <person name="Schmoll M."/>
            <person name="Druzhinina I.S."/>
            <person name="Kubicek C.P."/>
            <person name="Gaskell J.A."/>
            <person name="Kersten P."/>
            <person name="St John F."/>
            <person name="Glasner J."/>
            <person name="Sabat G."/>
            <person name="Splinter BonDurant S."/>
            <person name="Syed K."/>
            <person name="Yadav J."/>
            <person name="Mgbeahuruike A.C."/>
            <person name="Kovalchuk A."/>
            <person name="Asiegbu F.O."/>
            <person name="Lackner G."/>
            <person name="Hoffmeister D."/>
            <person name="Rencoret J."/>
            <person name="Gutierrez A."/>
            <person name="Sun H."/>
            <person name="Lindquist E."/>
            <person name="Barry K."/>
            <person name="Riley R."/>
            <person name="Grigoriev I.V."/>
            <person name="Henrissat B."/>
            <person name="Kues U."/>
            <person name="Berka R.M."/>
            <person name="Martinez A.T."/>
            <person name="Covert S.F."/>
            <person name="Blanchette R.A."/>
            <person name="Cullen D."/>
        </authorList>
    </citation>
    <scope>NUCLEOTIDE SEQUENCE [LARGE SCALE GENOMIC DNA]</scope>
    <source>
        <strain evidence="20 21">11061_1 CR5-6</strain>
    </source>
</reference>
<protein>
    <recommendedName>
        <fullName evidence="15">Peptide hydrolase</fullName>
        <ecNumber evidence="15">3.4.-.-</ecNumber>
    </recommendedName>
</protein>
<feature type="transmembrane region" description="Helical" evidence="16">
    <location>
        <begin position="508"/>
        <end position="528"/>
    </location>
</feature>
<dbReference type="EMBL" id="KN840471">
    <property type="protein sequence ID" value="KIP09032.1"/>
    <property type="molecule type" value="Genomic_DNA"/>
</dbReference>
<keyword evidence="9 15" id="KW-0378">Hydrolase</keyword>
<evidence type="ECO:0000256" key="1">
    <source>
        <dbReference type="ARBA" id="ARBA00001947"/>
    </source>
</evidence>
<evidence type="ECO:0000256" key="13">
    <source>
        <dbReference type="ARBA" id="ARBA00023136"/>
    </source>
</evidence>
<dbReference type="Pfam" id="PF04389">
    <property type="entry name" value="Peptidase_M28"/>
    <property type="match status" value="1"/>
</dbReference>
<dbReference type="InterPro" id="IPR045175">
    <property type="entry name" value="M28_fam"/>
</dbReference>
<accession>A0A0C3SAA1</accession>
<organism evidence="20 21">
    <name type="scientific">Phlebiopsis gigantea (strain 11061_1 CR5-6)</name>
    <name type="common">White-rot fungus</name>
    <name type="synonym">Peniophora gigantea</name>
    <dbReference type="NCBI Taxonomy" id="745531"/>
    <lineage>
        <taxon>Eukaryota</taxon>
        <taxon>Fungi</taxon>
        <taxon>Dikarya</taxon>
        <taxon>Basidiomycota</taxon>
        <taxon>Agaricomycotina</taxon>
        <taxon>Agaricomycetes</taxon>
        <taxon>Polyporales</taxon>
        <taxon>Phanerochaetaceae</taxon>
        <taxon>Phlebiopsis</taxon>
    </lineage>
</organism>
<dbReference type="GO" id="GO:0006508">
    <property type="term" value="P:proteolysis"/>
    <property type="evidence" value="ECO:0007669"/>
    <property type="project" value="UniProtKB-KW"/>
</dbReference>
<evidence type="ECO:0000256" key="11">
    <source>
        <dbReference type="ARBA" id="ARBA00022989"/>
    </source>
</evidence>
<evidence type="ECO:0000256" key="6">
    <source>
        <dbReference type="ARBA" id="ARBA00022670"/>
    </source>
</evidence>
<feature type="transmembrane region" description="Helical" evidence="16">
    <location>
        <begin position="677"/>
        <end position="699"/>
    </location>
</feature>
<dbReference type="Proteomes" id="UP000053257">
    <property type="component" value="Unassembled WGS sequence"/>
</dbReference>
<dbReference type="CDD" id="cd03875">
    <property type="entry name" value="M28_Fxna_like"/>
    <property type="match status" value="1"/>
</dbReference>
<keyword evidence="12" id="KW-0482">Metalloprotease</keyword>
<evidence type="ECO:0000256" key="10">
    <source>
        <dbReference type="ARBA" id="ARBA00022833"/>
    </source>
</evidence>
<dbReference type="GO" id="GO:0046872">
    <property type="term" value="F:metal ion binding"/>
    <property type="evidence" value="ECO:0007669"/>
    <property type="project" value="UniProtKB-KW"/>
</dbReference>
<evidence type="ECO:0000256" key="15">
    <source>
        <dbReference type="RuleBase" id="RU361240"/>
    </source>
</evidence>
<feature type="domain" description="Vacuolar membrane protease C-terminal" evidence="18">
    <location>
        <begin position="732"/>
        <end position="979"/>
    </location>
</feature>
<evidence type="ECO:0000256" key="16">
    <source>
        <dbReference type="SAM" id="Phobius"/>
    </source>
</evidence>
<feature type="domain" description="Vacuolar membrane protease transmembrane" evidence="19">
    <location>
        <begin position="414"/>
        <end position="701"/>
    </location>
</feature>
<dbReference type="EC" id="3.4.-.-" evidence="15"/>
<evidence type="ECO:0000259" key="18">
    <source>
        <dbReference type="Pfam" id="PF22250"/>
    </source>
</evidence>
<evidence type="ECO:0000256" key="12">
    <source>
        <dbReference type="ARBA" id="ARBA00023049"/>
    </source>
</evidence>
<feature type="transmembrane region" description="Helical" evidence="16">
    <location>
        <begin position="480"/>
        <end position="501"/>
    </location>
</feature>
<dbReference type="AlphaFoldDB" id="A0A0C3SAA1"/>
<evidence type="ECO:0000259" key="19">
    <source>
        <dbReference type="Pfam" id="PF22251"/>
    </source>
</evidence>